<proteinExistence type="predicted"/>
<dbReference type="InterPro" id="IPR011990">
    <property type="entry name" value="TPR-like_helical_dom_sf"/>
</dbReference>
<dbReference type="Gene3D" id="1.10.10.10">
    <property type="entry name" value="Winged helix-like DNA-binding domain superfamily/Winged helix DNA-binding domain"/>
    <property type="match status" value="1"/>
</dbReference>
<dbReference type="GO" id="GO:0006355">
    <property type="term" value="P:regulation of DNA-templated transcription"/>
    <property type="evidence" value="ECO:0007669"/>
    <property type="project" value="InterPro"/>
</dbReference>
<dbReference type="SMART" id="SM00862">
    <property type="entry name" value="Trans_reg_C"/>
    <property type="match status" value="1"/>
</dbReference>
<dbReference type="RefSeq" id="WP_148753124.1">
    <property type="nucleotide sequence ID" value="NZ_VSSR01000037.1"/>
</dbReference>
<keyword evidence="3" id="KW-1133">Transmembrane helix</keyword>
<sequence length="567" mass="60490">MLRFAGFELDQQRAELSGADGTPIKLRPKTLEMLRLFATSGGRVLSKQELMEAVWPNVHVGEDSLFQCIRELRTALGDERRQLIKLASAGGYLLAAEVVAAPEVAAQVEVPRSAPTGEVAAMPQHASVGLRRRAMVAAVAGLCVIVVGLAVAAPVLKPDLLFRRTPPRLAVMPIVDASNDSRGTAMAAEVTGRLTDGFAKIQNISVVAPRLAAVAGGDSTAAPATSSDYELRGELQLSDQSWTLRARIIKAGSGEVQSVVAASVNADAMDAQLAQSRLAAGVGHVLARRLNEILGPSASSSARRTSSTGGDKVAVEQALASINQTTRERFGAAQAMLQKALTDDPDNLDIAVALSSLQMRGIQMVWFSPEEAVTVEAKANATLEQALRSKPNSIPVLEAYCRFLSATNHFVESLVTCARALSFDPWNGSALYLIGLGQIFLGRFDDALATFQQADRYDTPPASRWTWLLGAGMANLFMGRDEEALPWLQRSIAVTPATGRSHLLLAAAYQRSGRFEEARAAIAEGLRLRPGTTRLSVGPPMKNVSPVCIAAWERIVQAEVDAGLPEQ</sequence>
<keyword evidence="1 2" id="KW-0238">DNA-binding</keyword>
<dbReference type="GO" id="GO:0003677">
    <property type="term" value="F:DNA binding"/>
    <property type="evidence" value="ECO:0007669"/>
    <property type="project" value="UniProtKB-UniRule"/>
</dbReference>
<protein>
    <submittedName>
        <fullName evidence="5">Transcriptional regulator CadC</fullName>
    </submittedName>
</protein>
<dbReference type="PROSITE" id="PS51755">
    <property type="entry name" value="OMPR_PHOB"/>
    <property type="match status" value="1"/>
</dbReference>
<dbReference type="SUPFAM" id="SSF48452">
    <property type="entry name" value="TPR-like"/>
    <property type="match status" value="1"/>
</dbReference>
<dbReference type="GO" id="GO:0000160">
    <property type="term" value="P:phosphorelay signal transduction system"/>
    <property type="evidence" value="ECO:0007669"/>
    <property type="project" value="InterPro"/>
</dbReference>
<evidence type="ECO:0000313" key="6">
    <source>
        <dbReference type="Proteomes" id="UP000324853"/>
    </source>
</evidence>
<dbReference type="Pfam" id="PF13181">
    <property type="entry name" value="TPR_8"/>
    <property type="match status" value="1"/>
</dbReference>
<comment type="caution">
    <text evidence="5">The sequence shown here is derived from an EMBL/GenBank/DDBJ whole genome shotgun (WGS) entry which is preliminary data.</text>
</comment>
<evidence type="ECO:0000259" key="4">
    <source>
        <dbReference type="PROSITE" id="PS51755"/>
    </source>
</evidence>
<reference evidence="5 6" key="1">
    <citation type="submission" date="2019-08" db="EMBL/GenBank/DDBJ databases">
        <title>Bradyrhizobium hipponensis sp. nov., a rhizobium isolated from a Lupinus angustifolius root nodule in Tunisia.</title>
        <authorList>
            <person name="Off K."/>
            <person name="Rejili M."/>
            <person name="Mars M."/>
            <person name="Brachmann A."/>
            <person name="Marin M."/>
        </authorList>
    </citation>
    <scope>NUCLEOTIDE SEQUENCE [LARGE SCALE GENOMIC DNA]</scope>
    <source>
        <strain evidence="5 6">CTAW11</strain>
    </source>
</reference>
<dbReference type="EMBL" id="VSSR01000037">
    <property type="protein sequence ID" value="TYL81768.1"/>
    <property type="molecule type" value="Genomic_DNA"/>
</dbReference>
<evidence type="ECO:0000256" key="2">
    <source>
        <dbReference type="PROSITE-ProRule" id="PRU01091"/>
    </source>
</evidence>
<evidence type="ECO:0000256" key="1">
    <source>
        <dbReference type="ARBA" id="ARBA00023125"/>
    </source>
</evidence>
<evidence type="ECO:0000256" key="3">
    <source>
        <dbReference type="SAM" id="Phobius"/>
    </source>
</evidence>
<gene>
    <name evidence="5" type="ORF">FXB38_22275</name>
</gene>
<name>A0A5S4WJS4_9BRAD</name>
<dbReference type="InterPro" id="IPR036388">
    <property type="entry name" value="WH-like_DNA-bd_sf"/>
</dbReference>
<feature type="domain" description="OmpR/PhoB-type" evidence="4">
    <location>
        <begin position="1"/>
        <end position="96"/>
    </location>
</feature>
<dbReference type="Proteomes" id="UP000324853">
    <property type="component" value="Unassembled WGS sequence"/>
</dbReference>
<dbReference type="SMART" id="SM00028">
    <property type="entry name" value="TPR"/>
    <property type="match status" value="3"/>
</dbReference>
<dbReference type="InterPro" id="IPR001867">
    <property type="entry name" value="OmpR/PhoB-type_DNA-bd"/>
</dbReference>
<dbReference type="AlphaFoldDB" id="A0A5S4WJS4"/>
<dbReference type="InterPro" id="IPR016032">
    <property type="entry name" value="Sig_transdc_resp-reg_C-effctor"/>
</dbReference>
<dbReference type="SUPFAM" id="SSF46894">
    <property type="entry name" value="C-terminal effector domain of the bipartite response regulators"/>
    <property type="match status" value="1"/>
</dbReference>
<keyword evidence="3" id="KW-0812">Transmembrane</keyword>
<keyword evidence="3" id="KW-0472">Membrane</keyword>
<feature type="DNA-binding region" description="OmpR/PhoB-type" evidence="2">
    <location>
        <begin position="1"/>
        <end position="96"/>
    </location>
</feature>
<dbReference type="OrthoDB" id="54411at2"/>
<dbReference type="CDD" id="cd00383">
    <property type="entry name" value="trans_reg_C"/>
    <property type="match status" value="1"/>
</dbReference>
<dbReference type="Pfam" id="PF00486">
    <property type="entry name" value="Trans_reg_C"/>
    <property type="match status" value="1"/>
</dbReference>
<keyword evidence="6" id="KW-1185">Reference proteome</keyword>
<accession>A0A5S4WJS4</accession>
<feature type="transmembrane region" description="Helical" evidence="3">
    <location>
        <begin position="134"/>
        <end position="156"/>
    </location>
</feature>
<evidence type="ECO:0000313" key="5">
    <source>
        <dbReference type="EMBL" id="TYL81768.1"/>
    </source>
</evidence>
<organism evidence="5 6">
    <name type="scientific">Bradyrhizobium cytisi</name>
    <dbReference type="NCBI Taxonomy" id="515489"/>
    <lineage>
        <taxon>Bacteria</taxon>
        <taxon>Pseudomonadati</taxon>
        <taxon>Pseudomonadota</taxon>
        <taxon>Alphaproteobacteria</taxon>
        <taxon>Hyphomicrobiales</taxon>
        <taxon>Nitrobacteraceae</taxon>
        <taxon>Bradyrhizobium</taxon>
    </lineage>
</organism>
<dbReference type="InterPro" id="IPR019734">
    <property type="entry name" value="TPR_rpt"/>
</dbReference>
<dbReference type="Gene3D" id="1.25.40.10">
    <property type="entry name" value="Tetratricopeptide repeat domain"/>
    <property type="match status" value="1"/>
</dbReference>